<dbReference type="InterPro" id="IPR028082">
    <property type="entry name" value="Peripla_BP_I"/>
</dbReference>
<dbReference type="SUPFAM" id="SSF53822">
    <property type="entry name" value="Periplasmic binding protein-like I"/>
    <property type="match status" value="1"/>
</dbReference>
<dbReference type="Pfam" id="PF13458">
    <property type="entry name" value="Peripla_BP_6"/>
    <property type="match status" value="1"/>
</dbReference>
<keyword evidence="2" id="KW-0813">Transport</keyword>
<organism evidence="8">
    <name type="scientific">Geobacter metallireducens</name>
    <dbReference type="NCBI Taxonomy" id="28232"/>
    <lineage>
        <taxon>Bacteria</taxon>
        <taxon>Pseudomonadati</taxon>
        <taxon>Thermodesulfobacteriota</taxon>
        <taxon>Desulfuromonadia</taxon>
        <taxon>Geobacterales</taxon>
        <taxon>Geobacteraceae</taxon>
        <taxon>Geobacter</taxon>
    </lineage>
</organism>
<dbReference type="CDD" id="cd19983">
    <property type="entry name" value="PBP1_ABC_HAAT-like"/>
    <property type="match status" value="1"/>
</dbReference>
<dbReference type="InterPro" id="IPR051010">
    <property type="entry name" value="BCAA_transport"/>
</dbReference>
<evidence type="ECO:0000256" key="4">
    <source>
        <dbReference type="ARBA" id="ARBA00022970"/>
    </source>
</evidence>
<reference evidence="8" key="1">
    <citation type="journal article" date="2020" name="mSystems">
        <title>Genome- and Community-Level Interaction Insights into Carbon Utilization and Element Cycling Functions of Hydrothermarchaeota in Hydrothermal Sediment.</title>
        <authorList>
            <person name="Zhou Z."/>
            <person name="Liu Y."/>
            <person name="Xu W."/>
            <person name="Pan J."/>
            <person name="Luo Z.H."/>
            <person name="Li M."/>
        </authorList>
    </citation>
    <scope>NUCLEOTIDE SEQUENCE [LARGE SCALE GENOMIC DNA]</scope>
    <source>
        <strain evidence="8">SpSt-349</strain>
    </source>
</reference>
<evidence type="ECO:0000256" key="6">
    <source>
        <dbReference type="SAM" id="Phobius"/>
    </source>
</evidence>
<comment type="caution">
    <text evidence="8">The sequence shown here is derived from an EMBL/GenBank/DDBJ whole genome shotgun (WGS) entry which is preliminary data.</text>
</comment>
<evidence type="ECO:0000313" key="8">
    <source>
        <dbReference type="EMBL" id="HEN43287.1"/>
    </source>
</evidence>
<gene>
    <name evidence="8" type="ORF">ENQ87_13120</name>
</gene>
<evidence type="ECO:0000256" key="5">
    <source>
        <dbReference type="SAM" id="MobiDB-lite"/>
    </source>
</evidence>
<dbReference type="PANTHER" id="PTHR30483">
    <property type="entry name" value="LEUCINE-SPECIFIC-BINDING PROTEIN"/>
    <property type="match status" value="1"/>
</dbReference>
<evidence type="ECO:0000256" key="3">
    <source>
        <dbReference type="ARBA" id="ARBA00022729"/>
    </source>
</evidence>
<dbReference type="PANTHER" id="PTHR30483:SF6">
    <property type="entry name" value="PERIPLASMIC BINDING PROTEIN OF ABC TRANSPORTER FOR NATURAL AMINO ACIDS"/>
    <property type="match status" value="1"/>
</dbReference>
<feature type="domain" description="Leucine-binding protein" evidence="7">
    <location>
        <begin position="57"/>
        <end position="395"/>
    </location>
</feature>
<dbReference type="GO" id="GO:0006865">
    <property type="term" value="P:amino acid transport"/>
    <property type="evidence" value="ECO:0007669"/>
    <property type="project" value="UniProtKB-KW"/>
</dbReference>
<dbReference type="InterPro" id="IPR000709">
    <property type="entry name" value="Leu_Ile_Val-bd"/>
</dbReference>
<feature type="transmembrane region" description="Helical" evidence="6">
    <location>
        <begin position="33"/>
        <end position="51"/>
    </location>
</feature>
<evidence type="ECO:0000256" key="1">
    <source>
        <dbReference type="ARBA" id="ARBA00010062"/>
    </source>
</evidence>
<dbReference type="EMBL" id="DSOV01000058">
    <property type="protein sequence ID" value="HEN43287.1"/>
    <property type="molecule type" value="Genomic_DNA"/>
</dbReference>
<dbReference type="Gene3D" id="3.40.50.2300">
    <property type="match status" value="2"/>
</dbReference>
<keyword evidence="6" id="KW-0812">Transmembrane</keyword>
<keyword evidence="6" id="KW-0472">Membrane</keyword>
<keyword evidence="6" id="KW-1133">Transmembrane helix</keyword>
<accession>A0A831XFP8</accession>
<sequence length="402" mass="43520">MGITERAVHKSGFHKRSSGGPRGVNRGRFGRRCLCWQVIFLLVAALALFVGCSRQEPVKVGFVGTLTGKNGDLGVAGRDGVTLAVEALNAQGGINGRKVQLIVKDDAQDPAVAVRVNAELVREGVAAVIGHTVSSMTKAGLAVFEKSGIVVVSPTSSTTDLAGRDDVFFRVMEPNSFFARHHAETARRLGIRRVSVIYDINNPAYTVDMSRIFRDDHLRSGGTIVREVSFDSTKAPVFSRLVKSLHIPAVDGVLILASSVDTMQIAQQIRKLSPTVPILSGACGLAQRDLLQMAGKSSEGIIFTLPVNSQSTAPAYVAFREAYRNRFGTDPTFSSVMGYDAAQLIFAAMKKEPDPRRLRDAIKSMSRFEGLQGPIELDPFGDPHRSLCVVRIRDGRDEVLGE</sequence>
<evidence type="ECO:0000259" key="7">
    <source>
        <dbReference type="Pfam" id="PF13458"/>
    </source>
</evidence>
<keyword evidence="4" id="KW-0029">Amino-acid transport</keyword>
<evidence type="ECO:0000256" key="2">
    <source>
        <dbReference type="ARBA" id="ARBA00022448"/>
    </source>
</evidence>
<keyword evidence="3" id="KW-0732">Signal</keyword>
<name>A0A831XFP8_GEOME</name>
<dbReference type="AlphaFoldDB" id="A0A831XFP8"/>
<feature type="region of interest" description="Disordered" evidence="5">
    <location>
        <begin position="1"/>
        <end position="21"/>
    </location>
</feature>
<proteinExistence type="inferred from homology"/>
<dbReference type="InterPro" id="IPR028081">
    <property type="entry name" value="Leu-bd"/>
</dbReference>
<dbReference type="PRINTS" id="PR00337">
    <property type="entry name" value="LEUILEVALBP"/>
</dbReference>
<protein>
    <recommendedName>
        <fullName evidence="7">Leucine-binding protein domain-containing protein</fullName>
    </recommendedName>
</protein>
<comment type="similarity">
    <text evidence="1">Belongs to the leucine-binding protein family.</text>
</comment>